<organism evidence="2 3">
    <name type="scientific">Deinococcus xinjiangensis</name>
    <dbReference type="NCBI Taxonomy" id="457454"/>
    <lineage>
        <taxon>Bacteria</taxon>
        <taxon>Thermotogati</taxon>
        <taxon>Deinococcota</taxon>
        <taxon>Deinococci</taxon>
        <taxon>Deinococcales</taxon>
        <taxon>Deinococcaceae</taxon>
        <taxon>Deinococcus</taxon>
    </lineage>
</organism>
<dbReference type="Gene3D" id="2.60.200.20">
    <property type="match status" value="1"/>
</dbReference>
<accession>A0ABP9VFJ0</accession>
<dbReference type="InterPro" id="IPR008984">
    <property type="entry name" value="SMAD_FHA_dom_sf"/>
</dbReference>
<keyword evidence="1" id="KW-0472">Membrane</keyword>
<proteinExistence type="predicted"/>
<evidence type="ECO:0000313" key="2">
    <source>
        <dbReference type="EMBL" id="GAA5503335.1"/>
    </source>
</evidence>
<feature type="transmembrane region" description="Helical" evidence="1">
    <location>
        <begin position="38"/>
        <end position="63"/>
    </location>
</feature>
<name>A0ABP9VFJ0_9DEIO</name>
<feature type="transmembrane region" description="Helical" evidence="1">
    <location>
        <begin position="110"/>
        <end position="127"/>
    </location>
</feature>
<keyword evidence="1" id="KW-1133">Transmembrane helix</keyword>
<sequence length="394" mass="41646">MNRTLQTTLLGALGGFIGFAFAEVLAPSGPPTSLAQVIVSTMVWTALFVLPLTLLLLAAENVLGMRGRWSRGWGAALIPTLLLGAFAGGTAQLLYTVGLGIGLPNRMTRALGWAVMGAGIGLVLGLLDRSWVKAWRGMLGGAAGGFVGGLLFDSFGTLRFGEGDTGILARAFGLTVLGAAIGYMLRLSQEFFKSAWLMGTAGRYEGKQYILTKPQVTLGRSDSNDIGLYYEPNIPLKAGTFQQQGQNWQWVGENLAVNGQVVPSATLRHGDRLSIGQTAFVFQTRAQVGSPVPVAPHQYMLEGAGQIFPLPAQFARVALGTAGEVKLTGAGIQARHAELLLTDGRLELLAHGPVTLNGQALSAGQRVPVRVDDRVQLGGQEFQLIRASLVPTKA</sequence>
<feature type="transmembrane region" description="Helical" evidence="1">
    <location>
        <begin position="167"/>
        <end position="185"/>
    </location>
</feature>
<dbReference type="Proteomes" id="UP001458946">
    <property type="component" value="Unassembled WGS sequence"/>
</dbReference>
<evidence type="ECO:0000256" key="1">
    <source>
        <dbReference type="SAM" id="Phobius"/>
    </source>
</evidence>
<dbReference type="CDD" id="cd00060">
    <property type="entry name" value="FHA"/>
    <property type="match status" value="2"/>
</dbReference>
<reference evidence="2 3" key="1">
    <citation type="submission" date="2024-02" db="EMBL/GenBank/DDBJ databases">
        <title>Deinococcus xinjiangensis NBRC 107630.</title>
        <authorList>
            <person name="Ichikawa N."/>
            <person name="Katano-Makiyama Y."/>
            <person name="Hidaka K."/>
        </authorList>
    </citation>
    <scope>NUCLEOTIDE SEQUENCE [LARGE SCALE GENOMIC DNA]</scope>
    <source>
        <strain evidence="2 3">NBRC 107630</strain>
    </source>
</reference>
<keyword evidence="3" id="KW-1185">Reference proteome</keyword>
<feature type="transmembrane region" description="Helical" evidence="1">
    <location>
        <begin position="75"/>
        <end position="98"/>
    </location>
</feature>
<comment type="caution">
    <text evidence="2">The sequence shown here is derived from an EMBL/GenBank/DDBJ whole genome shotgun (WGS) entry which is preliminary data.</text>
</comment>
<dbReference type="EMBL" id="BAABRN010000046">
    <property type="protein sequence ID" value="GAA5503335.1"/>
    <property type="molecule type" value="Genomic_DNA"/>
</dbReference>
<evidence type="ECO:0008006" key="4">
    <source>
        <dbReference type="Google" id="ProtNLM"/>
    </source>
</evidence>
<evidence type="ECO:0000313" key="3">
    <source>
        <dbReference type="Proteomes" id="UP001458946"/>
    </source>
</evidence>
<gene>
    <name evidence="2" type="ORF">Dxin01_03092</name>
</gene>
<protein>
    <recommendedName>
        <fullName evidence="4">YscD cytoplasmic domain-containing protein</fullName>
    </recommendedName>
</protein>
<dbReference type="RefSeq" id="WP_353543305.1">
    <property type="nucleotide sequence ID" value="NZ_BAABRN010000046.1"/>
</dbReference>
<keyword evidence="1" id="KW-0812">Transmembrane</keyword>
<dbReference type="SUPFAM" id="SSF49879">
    <property type="entry name" value="SMAD/FHA domain"/>
    <property type="match status" value="2"/>
</dbReference>
<feature type="transmembrane region" description="Helical" evidence="1">
    <location>
        <begin position="139"/>
        <end position="161"/>
    </location>
</feature>